<keyword evidence="3" id="KW-1185">Reference proteome</keyword>
<evidence type="ECO:0000313" key="2">
    <source>
        <dbReference type="EMBL" id="PPK82240.1"/>
    </source>
</evidence>
<dbReference type="Proteomes" id="UP000237749">
    <property type="component" value="Unassembled WGS sequence"/>
</dbReference>
<accession>A0A2S6HWC0</accession>
<dbReference type="RefSeq" id="WP_104436281.1">
    <property type="nucleotide sequence ID" value="NZ_PTJA01000003.1"/>
</dbReference>
<dbReference type="EMBL" id="PTJA01000003">
    <property type="protein sequence ID" value="PPK82240.1"/>
    <property type="molecule type" value="Genomic_DNA"/>
</dbReference>
<proteinExistence type="predicted"/>
<dbReference type="AlphaFoldDB" id="A0A2S6HWC0"/>
<feature type="signal peptide" evidence="1">
    <location>
        <begin position="1"/>
        <end position="20"/>
    </location>
</feature>
<sequence>MKRFLILLCMILVMSFPSYADVKQIPARPKMNAEYYQYYALFYRGNNSSYYLFYSPTSIVYASTSSTYVAFSWTPGTSDDWVQLSSFPNIWGYLTYLSGNGDVMTSSGTVKYTSASDTVFTEHAKANFSAYSDYWDNSSGGDDDPSPGIISGLRNVVNAISSLPGKIGNSILDILKSLFIPADGYLEEKINYLVQRFKVAFGITPYDMSGMFSSEKALADIKITIYGVTATVVEMDYVIEALAVFRKIIRGFICLLLLFYNINQFLGFIGQAPITLGALIGIKNHMERSEDS</sequence>
<reference evidence="2 3" key="1">
    <citation type="submission" date="2018-02" db="EMBL/GenBank/DDBJ databases">
        <title>Genomic Encyclopedia of Archaeal and Bacterial Type Strains, Phase II (KMG-II): from individual species to whole genera.</title>
        <authorList>
            <person name="Goeker M."/>
        </authorList>
    </citation>
    <scope>NUCLEOTIDE SEQUENCE [LARGE SCALE GENOMIC DNA]</scope>
    <source>
        <strain evidence="2 3">DSM 3808</strain>
    </source>
</reference>
<feature type="chain" id="PRO_5015714454" evidence="1">
    <location>
        <begin position="21"/>
        <end position="292"/>
    </location>
</feature>
<evidence type="ECO:0000313" key="3">
    <source>
        <dbReference type="Proteomes" id="UP000237749"/>
    </source>
</evidence>
<comment type="caution">
    <text evidence="2">The sequence shown here is derived from an EMBL/GenBank/DDBJ whole genome shotgun (WGS) entry which is preliminary data.</text>
</comment>
<evidence type="ECO:0000256" key="1">
    <source>
        <dbReference type="SAM" id="SignalP"/>
    </source>
</evidence>
<protein>
    <submittedName>
        <fullName evidence="2">Uncharacterized protein</fullName>
    </submittedName>
</protein>
<organism evidence="2 3">
    <name type="scientific">Lacrimispora xylanisolvens</name>
    <dbReference type="NCBI Taxonomy" id="384636"/>
    <lineage>
        <taxon>Bacteria</taxon>
        <taxon>Bacillati</taxon>
        <taxon>Bacillota</taxon>
        <taxon>Clostridia</taxon>
        <taxon>Lachnospirales</taxon>
        <taxon>Lachnospiraceae</taxon>
        <taxon>Lacrimispora</taxon>
    </lineage>
</organism>
<name>A0A2S6HWC0_9FIRM</name>
<keyword evidence="1" id="KW-0732">Signal</keyword>
<gene>
    <name evidence="2" type="ORF">BXY41_103456</name>
</gene>